<evidence type="ECO:0000313" key="1">
    <source>
        <dbReference type="EMBL" id="AHF17912.1"/>
    </source>
</evidence>
<dbReference type="Proteomes" id="UP000003586">
    <property type="component" value="Chromosome"/>
</dbReference>
<sequence>MKLTLWLGQWQSKKHLKFLYYEGLLHLNRCIV</sequence>
<dbReference type="HOGENOM" id="CLU_3390450_0_0_10"/>
<keyword evidence="2" id="KW-1185">Reference proteome</keyword>
<proteinExistence type="predicted"/>
<reference evidence="1 2" key="1">
    <citation type="submission" date="2013-12" db="EMBL/GenBank/DDBJ databases">
        <authorList>
            <consortium name="DOE Joint Genome Institute"/>
            <person name="Eisen J."/>
            <person name="Huntemann M."/>
            <person name="Han J."/>
            <person name="Chen A."/>
            <person name="Kyrpides N."/>
            <person name="Mavromatis K."/>
            <person name="Markowitz V."/>
            <person name="Palaniappan K."/>
            <person name="Ivanova N."/>
            <person name="Schaumberg A."/>
            <person name="Pati A."/>
            <person name="Liolios K."/>
            <person name="Nordberg H.P."/>
            <person name="Cantor M.N."/>
            <person name="Hua S.X."/>
            <person name="Woyke T."/>
        </authorList>
    </citation>
    <scope>NUCLEOTIDE SEQUENCE [LARGE SCALE GENOMIC DNA]</scope>
    <source>
        <strain evidence="2">DSM 19437</strain>
    </source>
</reference>
<protein>
    <submittedName>
        <fullName evidence="1">Uncharacterized protein</fullName>
    </submittedName>
</protein>
<dbReference type="KEGG" id="nso:NIASO_16535"/>
<gene>
    <name evidence="1" type="ORF">NIASO_16535</name>
</gene>
<dbReference type="AlphaFoldDB" id="W0F4H2"/>
<name>W0F4H2_9BACT</name>
<accession>W0F4H2</accession>
<evidence type="ECO:0000313" key="2">
    <source>
        <dbReference type="Proteomes" id="UP000003586"/>
    </source>
</evidence>
<dbReference type="STRING" id="929713.NIASO_16535"/>
<dbReference type="EMBL" id="CP007035">
    <property type="protein sequence ID" value="AHF17912.1"/>
    <property type="molecule type" value="Genomic_DNA"/>
</dbReference>
<organism evidence="1 2">
    <name type="scientific">Niabella soli DSM 19437</name>
    <dbReference type="NCBI Taxonomy" id="929713"/>
    <lineage>
        <taxon>Bacteria</taxon>
        <taxon>Pseudomonadati</taxon>
        <taxon>Bacteroidota</taxon>
        <taxon>Chitinophagia</taxon>
        <taxon>Chitinophagales</taxon>
        <taxon>Chitinophagaceae</taxon>
        <taxon>Niabella</taxon>
    </lineage>
</organism>